<organism evidence="2 3">
    <name type="scientific">Nannocystis pusilla</name>
    <dbReference type="NCBI Taxonomy" id="889268"/>
    <lineage>
        <taxon>Bacteria</taxon>
        <taxon>Pseudomonadati</taxon>
        <taxon>Myxococcota</taxon>
        <taxon>Polyangia</taxon>
        <taxon>Nannocystales</taxon>
        <taxon>Nannocystaceae</taxon>
        <taxon>Nannocystis</taxon>
    </lineage>
</organism>
<dbReference type="EMBL" id="JAPNKE010000002">
    <property type="protein sequence ID" value="MCY1008656.1"/>
    <property type="molecule type" value="Genomic_DNA"/>
</dbReference>
<dbReference type="InterPro" id="IPR015943">
    <property type="entry name" value="WD40/YVTN_repeat-like_dom_sf"/>
</dbReference>
<gene>
    <name evidence="2" type="ORF">OV079_24450</name>
</gene>
<evidence type="ECO:0000313" key="2">
    <source>
        <dbReference type="EMBL" id="MCY1008656.1"/>
    </source>
</evidence>
<dbReference type="InterPro" id="IPR002372">
    <property type="entry name" value="PQQ_rpt_dom"/>
</dbReference>
<dbReference type="PANTHER" id="PTHR34512">
    <property type="entry name" value="CELL SURFACE PROTEIN"/>
    <property type="match status" value="1"/>
</dbReference>
<dbReference type="RefSeq" id="WP_267771262.1">
    <property type="nucleotide sequence ID" value="NZ_JAPNKE010000002.1"/>
</dbReference>
<feature type="domain" description="Pyrrolo-quinoline quinone repeat" evidence="1">
    <location>
        <begin position="11"/>
        <end position="133"/>
    </location>
</feature>
<accession>A0A9X3ERS7</accession>
<proteinExistence type="predicted"/>
<dbReference type="Gene3D" id="2.130.10.10">
    <property type="entry name" value="YVTN repeat-like/Quinoprotein amine dehydrogenase"/>
    <property type="match status" value="1"/>
</dbReference>
<name>A0A9X3ERS7_9BACT</name>
<dbReference type="PANTHER" id="PTHR34512:SF30">
    <property type="entry name" value="OUTER MEMBRANE PROTEIN ASSEMBLY FACTOR BAMB"/>
    <property type="match status" value="1"/>
</dbReference>
<dbReference type="AlphaFoldDB" id="A0A9X3ERS7"/>
<dbReference type="SUPFAM" id="SSF50998">
    <property type="entry name" value="Quinoprotein alcohol dehydrogenase-like"/>
    <property type="match status" value="1"/>
</dbReference>
<keyword evidence="3" id="KW-1185">Reference proteome</keyword>
<protein>
    <submittedName>
        <fullName evidence="2">PQQ-binding-like beta-propeller repeat protein</fullName>
    </submittedName>
</protein>
<dbReference type="Pfam" id="PF13360">
    <property type="entry name" value="PQQ_2"/>
    <property type="match status" value="1"/>
</dbReference>
<comment type="caution">
    <text evidence="2">The sequence shown here is derived from an EMBL/GenBank/DDBJ whole genome shotgun (WGS) entry which is preliminary data.</text>
</comment>
<dbReference type="InterPro" id="IPR011047">
    <property type="entry name" value="Quinoprotein_ADH-like_sf"/>
</dbReference>
<dbReference type="Proteomes" id="UP001150924">
    <property type="component" value="Unassembled WGS sequence"/>
</dbReference>
<sequence>MPSQLVITAVDGIVTAHARATGEVAWAFRIPDGKADHPHVTRIHADEQRVVVVAGRMEESGFFATADATAHVCCLDYATGELLWRHPLKGGQNIVHFTATLLVEGGQVLVAHAELLVAFSLETGKQQWQRKVERTATRGTYTSVGLAVPGHAQQGDRK</sequence>
<evidence type="ECO:0000259" key="1">
    <source>
        <dbReference type="Pfam" id="PF13360"/>
    </source>
</evidence>
<evidence type="ECO:0000313" key="3">
    <source>
        <dbReference type="Proteomes" id="UP001150924"/>
    </source>
</evidence>
<reference evidence="2" key="1">
    <citation type="submission" date="2022-11" db="EMBL/GenBank/DDBJ databases">
        <title>Minimal conservation of predation-associated metabolite biosynthetic gene clusters underscores biosynthetic potential of Myxococcota including descriptions for ten novel species: Archangium lansinium sp. nov., Myxococcus landrumus sp. nov., Nannocystis bai.</title>
        <authorList>
            <person name="Ahearne A."/>
            <person name="Stevens C."/>
            <person name="Phillips K."/>
        </authorList>
    </citation>
    <scope>NUCLEOTIDE SEQUENCE</scope>
    <source>
        <strain evidence="2">Na p29</strain>
    </source>
</reference>